<feature type="compositionally biased region" description="Polar residues" evidence="5">
    <location>
        <begin position="190"/>
        <end position="205"/>
    </location>
</feature>
<protein>
    <submittedName>
        <fullName evidence="7">Uncharacterized protein K02A2.6</fullName>
    </submittedName>
</protein>
<dbReference type="PANTHER" id="PTHR37984:SF5">
    <property type="entry name" value="PROTEIN NYNRIN-LIKE"/>
    <property type="match status" value="1"/>
</dbReference>
<feature type="region of interest" description="Disordered" evidence="5">
    <location>
        <begin position="190"/>
        <end position="243"/>
    </location>
</feature>
<sequence>MKDFLTSNGVRLCLSSPYHPASNGEAERAVRTFKEAMRVMKNEPGTQTQKLARFLLSYRTTPHTATGCPPAEILMGRRLRTRLELLRPDLSARMEKKSRRINPMVRRGFEIGEPVMVKDYRNRGSAWTKGVVQDRLGPVTYRVQVEKLLWKRHVDQLRELAGSKVADVQPNSCELPEIDLPEKVDASVSVTNQDLSPQQQSMPNEKSTKPSVEVASPGQSITLEDVTHNTVPEEPRRRSSRIRSKPKRLIEEISIVSPRRPKDLSFGEIVDDLAKHLDPKPIVIAERFKFHKAEQQESEAIRDFVARLKKLAETCEFGGYREEAIRDRFVCGLKDRTIQRKLLAVADLTLQTAIEMACAAELTETAIEMACAAELTETAIEMACAAELTEKETTALHGGSVEEIKKVAATFPECFLCGKVNHSSDTCFFRKSKCHGCQNVGHIVKKCPQKEQKPENGKNKWSAKSKFGKKKKQQKVRFVEEDLTVRQSVSGNDWPIFTVSDSRGTRKEFIVPVAINGKTVDMELDKGASVTIIPKSIWTDVLASKPVERIDVKLRSYSGHEIPVIGEARVQVAYRDQRAVLPVVITGNDGPVLMGRDWLSVLKLDWGQIKQIS</sequence>
<keyword evidence="3" id="KW-0540">Nuclease</keyword>
<dbReference type="InterPro" id="IPR036875">
    <property type="entry name" value="Znf_CCHC_sf"/>
</dbReference>
<dbReference type="AlphaFoldDB" id="A0A2B4R7Y2"/>
<dbReference type="InterPro" id="IPR050951">
    <property type="entry name" value="Retrovirus_Pol_polyprotein"/>
</dbReference>
<evidence type="ECO:0000256" key="5">
    <source>
        <dbReference type="SAM" id="MobiDB-lite"/>
    </source>
</evidence>
<evidence type="ECO:0000313" key="7">
    <source>
        <dbReference type="EMBL" id="PFX14444.1"/>
    </source>
</evidence>
<keyword evidence="1" id="KW-0808">Transferase</keyword>
<dbReference type="Proteomes" id="UP000225706">
    <property type="component" value="Unassembled WGS sequence"/>
</dbReference>
<evidence type="ECO:0000256" key="2">
    <source>
        <dbReference type="ARBA" id="ARBA00022695"/>
    </source>
</evidence>
<evidence type="ECO:0000256" key="1">
    <source>
        <dbReference type="ARBA" id="ARBA00022679"/>
    </source>
</evidence>
<dbReference type="STRING" id="50429.A0A2B4R7Y2"/>
<dbReference type="SUPFAM" id="SSF50630">
    <property type="entry name" value="Acid proteases"/>
    <property type="match status" value="1"/>
</dbReference>
<dbReference type="SUPFAM" id="SSF57756">
    <property type="entry name" value="Retrovirus zinc finger-like domains"/>
    <property type="match status" value="1"/>
</dbReference>
<dbReference type="InterPro" id="IPR021109">
    <property type="entry name" value="Peptidase_aspartic_dom_sf"/>
</dbReference>
<dbReference type="Gene3D" id="4.10.60.10">
    <property type="entry name" value="Zinc finger, CCHC-type"/>
    <property type="match status" value="1"/>
</dbReference>
<dbReference type="PANTHER" id="PTHR37984">
    <property type="entry name" value="PROTEIN CBG26694"/>
    <property type="match status" value="1"/>
</dbReference>
<name>A0A2B4R7Y2_STYPI</name>
<reference evidence="8" key="1">
    <citation type="journal article" date="2017" name="bioRxiv">
        <title>Comparative analysis of the genomes of Stylophora pistillata and Acropora digitifera provides evidence for extensive differences between species of corals.</title>
        <authorList>
            <person name="Voolstra C.R."/>
            <person name="Li Y."/>
            <person name="Liew Y.J."/>
            <person name="Baumgarten S."/>
            <person name="Zoccola D."/>
            <person name="Flot J.-F."/>
            <person name="Tambutte S."/>
            <person name="Allemand D."/>
            <person name="Aranda M."/>
        </authorList>
    </citation>
    <scope>NUCLEOTIDE SEQUENCE [LARGE SCALE GENOMIC DNA]</scope>
</reference>
<feature type="domain" description="Integrase catalytic" evidence="6">
    <location>
        <begin position="1"/>
        <end position="78"/>
    </location>
</feature>
<evidence type="ECO:0000256" key="4">
    <source>
        <dbReference type="ARBA" id="ARBA00022759"/>
    </source>
</evidence>
<feature type="compositionally biased region" description="Basic and acidic residues" evidence="5">
    <location>
        <begin position="225"/>
        <end position="237"/>
    </location>
</feature>
<keyword evidence="4" id="KW-0378">Hydrolase</keyword>
<comment type="caution">
    <text evidence="7">The sequence shown here is derived from an EMBL/GenBank/DDBJ whole genome shotgun (WGS) entry which is preliminary data.</text>
</comment>
<dbReference type="PROSITE" id="PS50994">
    <property type="entry name" value="INTEGRASE"/>
    <property type="match status" value="1"/>
</dbReference>
<dbReference type="InterPro" id="IPR001878">
    <property type="entry name" value="Znf_CCHC"/>
</dbReference>
<dbReference type="Gene3D" id="2.40.70.10">
    <property type="entry name" value="Acid Proteases"/>
    <property type="match status" value="1"/>
</dbReference>
<dbReference type="GO" id="GO:0004519">
    <property type="term" value="F:endonuclease activity"/>
    <property type="evidence" value="ECO:0007669"/>
    <property type="project" value="UniProtKB-KW"/>
</dbReference>
<dbReference type="GO" id="GO:0016779">
    <property type="term" value="F:nucleotidyltransferase activity"/>
    <property type="evidence" value="ECO:0007669"/>
    <property type="project" value="UniProtKB-KW"/>
</dbReference>
<keyword evidence="4" id="KW-0255">Endonuclease</keyword>
<keyword evidence="8" id="KW-1185">Reference proteome</keyword>
<dbReference type="OrthoDB" id="5986708at2759"/>
<accession>A0A2B4R7Y2</accession>
<dbReference type="SUPFAM" id="SSF53098">
    <property type="entry name" value="Ribonuclease H-like"/>
    <property type="match status" value="1"/>
</dbReference>
<organism evidence="7 8">
    <name type="scientific">Stylophora pistillata</name>
    <name type="common">Smooth cauliflower coral</name>
    <dbReference type="NCBI Taxonomy" id="50429"/>
    <lineage>
        <taxon>Eukaryota</taxon>
        <taxon>Metazoa</taxon>
        <taxon>Cnidaria</taxon>
        <taxon>Anthozoa</taxon>
        <taxon>Hexacorallia</taxon>
        <taxon>Scleractinia</taxon>
        <taxon>Astrocoeniina</taxon>
        <taxon>Pocilloporidae</taxon>
        <taxon>Stylophora</taxon>
    </lineage>
</organism>
<dbReference type="Gene3D" id="3.30.420.10">
    <property type="entry name" value="Ribonuclease H-like superfamily/Ribonuclease H"/>
    <property type="match status" value="1"/>
</dbReference>
<gene>
    <name evidence="7" type="primary">K02A2.6</name>
    <name evidence="7" type="ORF">AWC38_SpisGene21394</name>
</gene>
<evidence type="ECO:0000313" key="8">
    <source>
        <dbReference type="Proteomes" id="UP000225706"/>
    </source>
</evidence>
<evidence type="ECO:0000259" key="6">
    <source>
        <dbReference type="PROSITE" id="PS50994"/>
    </source>
</evidence>
<dbReference type="InterPro" id="IPR036397">
    <property type="entry name" value="RNaseH_sf"/>
</dbReference>
<dbReference type="InterPro" id="IPR012337">
    <property type="entry name" value="RNaseH-like_sf"/>
</dbReference>
<dbReference type="SMART" id="SM00343">
    <property type="entry name" value="ZnF_C2HC"/>
    <property type="match status" value="2"/>
</dbReference>
<dbReference type="GO" id="GO:0008270">
    <property type="term" value="F:zinc ion binding"/>
    <property type="evidence" value="ECO:0007669"/>
    <property type="project" value="InterPro"/>
</dbReference>
<proteinExistence type="predicted"/>
<dbReference type="InterPro" id="IPR001584">
    <property type="entry name" value="Integrase_cat-core"/>
</dbReference>
<dbReference type="GO" id="GO:0003676">
    <property type="term" value="F:nucleic acid binding"/>
    <property type="evidence" value="ECO:0007669"/>
    <property type="project" value="InterPro"/>
</dbReference>
<evidence type="ECO:0000256" key="3">
    <source>
        <dbReference type="ARBA" id="ARBA00022722"/>
    </source>
</evidence>
<keyword evidence="2" id="KW-0548">Nucleotidyltransferase</keyword>
<dbReference type="GO" id="GO:0015074">
    <property type="term" value="P:DNA integration"/>
    <property type="evidence" value="ECO:0007669"/>
    <property type="project" value="InterPro"/>
</dbReference>
<dbReference type="EMBL" id="LSMT01000779">
    <property type="protein sequence ID" value="PFX14444.1"/>
    <property type="molecule type" value="Genomic_DNA"/>
</dbReference>